<evidence type="ECO:0000259" key="8">
    <source>
        <dbReference type="Pfam" id="PF17676"/>
    </source>
</evidence>
<dbReference type="PANTHER" id="PTHR30237">
    <property type="entry name" value="MURAMOYLTETRAPEPTIDE CARBOXYPEPTIDASE"/>
    <property type="match status" value="1"/>
</dbReference>
<dbReference type="GO" id="GO:0004180">
    <property type="term" value="F:carboxypeptidase activity"/>
    <property type="evidence" value="ECO:0007669"/>
    <property type="project" value="UniProtKB-KW"/>
</dbReference>
<evidence type="ECO:0000256" key="5">
    <source>
        <dbReference type="ARBA" id="ARBA00022825"/>
    </source>
</evidence>
<dbReference type="EMBL" id="SJPR01000004">
    <property type="protein sequence ID" value="TWT95855.1"/>
    <property type="molecule type" value="Genomic_DNA"/>
</dbReference>
<dbReference type="EC" id="3.4.16.-" evidence="9"/>
<name>A0A5C6A971_9BACT</name>
<evidence type="ECO:0000313" key="9">
    <source>
        <dbReference type="EMBL" id="TWT95855.1"/>
    </source>
</evidence>
<dbReference type="PANTHER" id="PTHR30237:SF2">
    <property type="entry name" value="MUREIN TETRAPEPTIDE CARBOXYPEPTIDASE"/>
    <property type="match status" value="1"/>
</dbReference>
<feature type="domain" description="LD-carboxypeptidase N-terminal" evidence="7">
    <location>
        <begin position="55"/>
        <end position="170"/>
    </location>
</feature>
<dbReference type="InterPro" id="IPR040449">
    <property type="entry name" value="Peptidase_S66_N"/>
</dbReference>
<dbReference type="Proteomes" id="UP000317421">
    <property type="component" value="Unassembled WGS sequence"/>
</dbReference>
<dbReference type="Pfam" id="PF02016">
    <property type="entry name" value="Peptidase_S66"/>
    <property type="match status" value="1"/>
</dbReference>
<organism evidence="9 10">
    <name type="scientific">Botrimarina colliarenosi</name>
    <dbReference type="NCBI Taxonomy" id="2528001"/>
    <lineage>
        <taxon>Bacteria</taxon>
        <taxon>Pseudomonadati</taxon>
        <taxon>Planctomycetota</taxon>
        <taxon>Planctomycetia</taxon>
        <taxon>Pirellulales</taxon>
        <taxon>Lacipirellulaceae</taxon>
        <taxon>Botrimarina</taxon>
    </lineage>
</organism>
<feature type="active site" description="Nucleophile" evidence="6">
    <location>
        <position position="151"/>
    </location>
</feature>
<dbReference type="InterPro" id="IPR027461">
    <property type="entry name" value="Carboxypeptidase_A_C_sf"/>
</dbReference>
<evidence type="ECO:0000256" key="4">
    <source>
        <dbReference type="ARBA" id="ARBA00022801"/>
    </source>
</evidence>
<keyword evidence="3" id="KW-0645">Protease</keyword>
<dbReference type="InterPro" id="IPR040921">
    <property type="entry name" value="Peptidase_S66C"/>
</dbReference>
<dbReference type="InterPro" id="IPR027478">
    <property type="entry name" value="LdcA_N"/>
</dbReference>
<dbReference type="GO" id="GO:0008236">
    <property type="term" value="F:serine-type peptidase activity"/>
    <property type="evidence" value="ECO:0007669"/>
    <property type="project" value="UniProtKB-KW"/>
</dbReference>
<keyword evidence="5" id="KW-0720">Serine protease</keyword>
<feature type="domain" description="LD-carboxypeptidase C-terminal" evidence="8">
    <location>
        <begin position="226"/>
        <end position="342"/>
    </location>
</feature>
<dbReference type="OrthoDB" id="9807329at2"/>
<reference evidence="9 10" key="1">
    <citation type="submission" date="2019-02" db="EMBL/GenBank/DDBJ databases">
        <title>Deep-cultivation of Planctomycetes and their phenomic and genomic characterization uncovers novel biology.</title>
        <authorList>
            <person name="Wiegand S."/>
            <person name="Jogler M."/>
            <person name="Boedeker C."/>
            <person name="Pinto D."/>
            <person name="Vollmers J."/>
            <person name="Rivas-Marin E."/>
            <person name="Kohn T."/>
            <person name="Peeters S.H."/>
            <person name="Heuer A."/>
            <person name="Rast P."/>
            <person name="Oberbeckmann S."/>
            <person name="Bunk B."/>
            <person name="Jeske O."/>
            <person name="Meyerdierks A."/>
            <person name="Storesund J.E."/>
            <person name="Kallscheuer N."/>
            <person name="Luecker S."/>
            <person name="Lage O.M."/>
            <person name="Pohl T."/>
            <person name="Merkel B.J."/>
            <person name="Hornburger P."/>
            <person name="Mueller R.-W."/>
            <person name="Bruemmer F."/>
            <person name="Labrenz M."/>
            <person name="Spormann A.M."/>
            <person name="Op Den Camp H."/>
            <person name="Overmann J."/>
            <person name="Amann R."/>
            <person name="Jetten M.S.M."/>
            <person name="Mascher T."/>
            <person name="Medema M.H."/>
            <person name="Devos D.P."/>
            <person name="Kaster A.-K."/>
            <person name="Ovreas L."/>
            <person name="Rohde M."/>
            <person name="Galperin M.Y."/>
            <person name="Jogler C."/>
        </authorList>
    </citation>
    <scope>NUCLEOTIDE SEQUENCE [LARGE SCALE GENOMIC DNA]</scope>
    <source>
        <strain evidence="9 10">Pla108</strain>
    </source>
</reference>
<dbReference type="Pfam" id="PF17676">
    <property type="entry name" value="Peptidase_S66C"/>
    <property type="match status" value="1"/>
</dbReference>
<protein>
    <submittedName>
        <fullName evidence="9">Putative murein peptide carboxypeptidase</fullName>
        <ecNumber evidence="9">3.4.16.-</ecNumber>
    </submittedName>
</protein>
<keyword evidence="10" id="KW-1185">Reference proteome</keyword>
<comment type="caution">
    <text evidence="9">The sequence shown here is derived from an EMBL/GenBank/DDBJ whole genome shotgun (WGS) entry which is preliminary data.</text>
</comment>
<dbReference type="InterPro" id="IPR029062">
    <property type="entry name" value="Class_I_gatase-like"/>
</dbReference>
<dbReference type="Gene3D" id="3.40.50.10740">
    <property type="entry name" value="Class I glutamine amidotransferase-like"/>
    <property type="match status" value="1"/>
</dbReference>
<dbReference type="Gene3D" id="3.50.30.60">
    <property type="entry name" value="LD-carboxypeptidase A C-terminal domain-like"/>
    <property type="match status" value="1"/>
</dbReference>
<evidence type="ECO:0000256" key="1">
    <source>
        <dbReference type="ARBA" id="ARBA00010233"/>
    </source>
</evidence>
<dbReference type="SUPFAM" id="SSF141986">
    <property type="entry name" value="LD-carboxypeptidase A C-terminal domain-like"/>
    <property type="match status" value="1"/>
</dbReference>
<dbReference type="PIRSF" id="PIRSF028757">
    <property type="entry name" value="LD-carboxypeptidase"/>
    <property type="match status" value="1"/>
</dbReference>
<evidence type="ECO:0000256" key="2">
    <source>
        <dbReference type="ARBA" id="ARBA00022645"/>
    </source>
</evidence>
<evidence type="ECO:0000256" key="6">
    <source>
        <dbReference type="PIRSR" id="PIRSR028757-1"/>
    </source>
</evidence>
<dbReference type="AlphaFoldDB" id="A0A5C6A971"/>
<feature type="active site" description="Charge relay system" evidence="6">
    <location>
        <position position="327"/>
    </location>
</feature>
<feature type="active site" description="Charge relay system" evidence="6">
    <location>
        <position position="257"/>
    </location>
</feature>
<gene>
    <name evidence="9" type="primary">ykfA_1</name>
    <name evidence="9" type="ORF">Pla108_29320</name>
</gene>
<dbReference type="SUPFAM" id="SSF52317">
    <property type="entry name" value="Class I glutamine amidotransferase-like"/>
    <property type="match status" value="1"/>
</dbReference>
<sequence length="359" mass="38994">MAGYDGGLSLPPFGTAAMPRRLLTLVLLVSVVTPVAAAPPTPATKPAALKPGDTIMLVAPSGELVSKRIELAVERLEEMGFKVVFQEDLYSVRGYLGGTDERRAAELMRAFTDPDVDAVFPGTGGYGTMRMLDLLDFDKIRANPKVLIGFSDITGLHSALAVKCNLATFHSPNPQWGLGSQSNLPEFSAKYFWRCLLASENRDATQFTYEPPMWSPLGRYASGVAEGPLCGGNLSLIASLTGSQYQIDTDGRVLFLEDVNEAPYRIDRMLRQLQLSGQLDKPAAVVLGQFSKCDHDGDGSSLSLVEVFLDYFEKTPYPVVCNFPAGHVTYNATLPMGVPVRIDADKREVTVLENPVLLD</sequence>
<dbReference type="InterPro" id="IPR003507">
    <property type="entry name" value="S66_fam"/>
</dbReference>
<dbReference type="CDD" id="cd07025">
    <property type="entry name" value="Peptidase_S66"/>
    <property type="match status" value="1"/>
</dbReference>
<comment type="similarity">
    <text evidence="1">Belongs to the peptidase S66 family.</text>
</comment>
<evidence type="ECO:0000256" key="3">
    <source>
        <dbReference type="ARBA" id="ARBA00022670"/>
    </source>
</evidence>
<evidence type="ECO:0000313" key="10">
    <source>
        <dbReference type="Proteomes" id="UP000317421"/>
    </source>
</evidence>
<proteinExistence type="inferred from homology"/>
<evidence type="ECO:0000259" key="7">
    <source>
        <dbReference type="Pfam" id="PF02016"/>
    </source>
</evidence>
<dbReference type="GO" id="GO:0006508">
    <property type="term" value="P:proteolysis"/>
    <property type="evidence" value="ECO:0007669"/>
    <property type="project" value="UniProtKB-KW"/>
</dbReference>
<keyword evidence="4 9" id="KW-0378">Hydrolase</keyword>
<accession>A0A5C6A971</accession>
<keyword evidence="2 9" id="KW-0121">Carboxypeptidase</keyword>